<dbReference type="GO" id="GO:0042149">
    <property type="term" value="P:cellular response to glucose starvation"/>
    <property type="evidence" value="ECO:0007669"/>
    <property type="project" value="TreeGrafter"/>
</dbReference>
<protein>
    <recommendedName>
        <fullName evidence="3">Nitrogen regulatory protein areA GATA-like domain-containing protein</fullName>
    </recommendedName>
</protein>
<dbReference type="AlphaFoldDB" id="A0A5C3P7W8"/>
<feature type="compositionally biased region" description="Basic and acidic residues" evidence="1">
    <location>
        <begin position="558"/>
        <end position="567"/>
    </location>
</feature>
<dbReference type="PANTHER" id="PTHR28051">
    <property type="entry name" value="PROTEIN MTL1-RELATED"/>
    <property type="match status" value="1"/>
</dbReference>
<dbReference type="InterPro" id="IPR052292">
    <property type="entry name" value="Glucose_repression_reg"/>
</dbReference>
<organism evidence="4 5">
    <name type="scientific">Polyporus arcularius HHB13444</name>
    <dbReference type="NCBI Taxonomy" id="1314778"/>
    <lineage>
        <taxon>Eukaryota</taxon>
        <taxon>Fungi</taxon>
        <taxon>Dikarya</taxon>
        <taxon>Basidiomycota</taxon>
        <taxon>Agaricomycotina</taxon>
        <taxon>Agaricomycetes</taxon>
        <taxon>Polyporales</taxon>
        <taxon>Polyporaceae</taxon>
        <taxon>Polyporus</taxon>
    </lineage>
</organism>
<feature type="region of interest" description="Disordered" evidence="1">
    <location>
        <begin position="166"/>
        <end position="269"/>
    </location>
</feature>
<dbReference type="Pfam" id="PF08550">
    <property type="entry name" value="GATA_AreA"/>
    <property type="match status" value="1"/>
</dbReference>
<feature type="compositionally biased region" description="Polar residues" evidence="1">
    <location>
        <begin position="977"/>
        <end position="992"/>
    </location>
</feature>
<feature type="compositionally biased region" description="Polar residues" evidence="1">
    <location>
        <begin position="251"/>
        <end position="260"/>
    </location>
</feature>
<proteinExistence type="predicted"/>
<evidence type="ECO:0000256" key="2">
    <source>
        <dbReference type="SAM" id="SignalP"/>
    </source>
</evidence>
<feature type="compositionally biased region" description="Polar residues" evidence="1">
    <location>
        <begin position="763"/>
        <end position="775"/>
    </location>
</feature>
<dbReference type="GO" id="GO:0007039">
    <property type="term" value="P:protein catabolic process in the vacuole"/>
    <property type="evidence" value="ECO:0007669"/>
    <property type="project" value="TreeGrafter"/>
</dbReference>
<feature type="domain" description="Nitrogen regulatory protein areA GATA-like" evidence="3">
    <location>
        <begin position="54"/>
        <end position="81"/>
    </location>
</feature>
<reference evidence="4 5" key="1">
    <citation type="journal article" date="2019" name="Nat. Ecol. Evol.">
        <title>Megaphylogeny resolves global patterns of mushroom evolution.</title>
        <authorList>
            <person name="Varga T."/>
            <person name="Krizsan K."/>
            <person name="Foldi C."/>
            <person name="Dima B."/>
            <person name="Sanchez-Garcia M."/>
            <person name="Sanchez-Ramirez S."/>
            <person name="Szollosi G.J."/>
            <person name="Szarkandi J.G."/>
            <person name="Papp V."/>
            <person name="Albert L."/>
            <person name="Andreopoulos W."/>
            <person name="Angelini C."/>
            <person name="Antonin V."/>
            <person name="Barry K.W."/>
            <person name="Bougher N.L."/>
            <person name="Buchanan P."/>
            <person name="Buyck B."/>
            <person name="Bense V."/>
            <person name="Catcheside P."/>
            <person name="Chovatia M."/>
            <person name="Cooper J."/>
            <person name="Damon W."/>
            <person name="Desjardin D."/>
            <person name="Finy P."/>
            <person name="Geml J."/>
            <person name="Haridas S."/>
            <person name="Hughes K."/>
            <person name="Justo A."/>
            <person name="Karasinski D."/>
            <person name="Kautmanova I."/>
            <person name="Kiss B."/>
            <person name="Kocsube S."/>
            <person name="Kotiranta H."/>
            <person name="LaButti K.M."/>
            <person name="Lechner B.E."/>
            <person name="Liimatainen K."/>
            <person name="Lipzen A."/>
            <person name="Lukacs Z."/>
            <person name="Mihaltcheva S."/>
            <person name="Morgado L.N."/>
            <person name="Niskanen T."/>
            <person name="Noordeloos M.E."/>
            <person name="Ohm R.A."/>
            <person name="Ortiz-Santana B."/>
            <person name="Ovrebo C."/>
            <person name="Racz N."/>
            <person name="Riley R."/>
            <person name="Savchenko A."/>
            <person name="Shiryaev A."/>
            <person name="Soop K."/>
            <person name="Spirin V."/>
            <person name="Szebenyi C."/>
            <person name="Tomsovsky M."/>
            <person name="Tulloss R.E."/>
            <person name="Uehling J."/>
            <person name="Grigoriev I.V."/>
            <person name="Vagvolgyi C."/>
            <person name="Papp T."/>
            <person name="Martin F.M."/>
            <person name="Miettinen O."/>
            <person name="Hibbett D.S."/>
            <person name="Nagy L.G."/>
        </authorList>
    </citation>
    <scope>NUCLEOTIDE SEQUENCE [LARGE SCALE GENOMIC DNA]</scope>
    <source>
        <strain evidence="4 5">HHB13444</strain>
    </source>
</reference>
<feature type="region of interest" description="Disordered" evidence="1">
    <location>
        <begin position="467"/>
        <end position="504"/>
    </location>
</feature>
<dbReference type="InterPro" id="IPR013860">
    <property type="entry name" value="AreA_GATA"/>
</dbReference>
<feature type="compositionally biased region" description="Low complexity" evidence="1">
    <location>
        <begin position="868"/>
        <end position="897"/>
    </location>
</feature>
<dbReference type="Proteomes" id="UP000308197">
    <property type="component" value="Unassembled WGS sequence"/>
</dbReference>
<feature type="compositionally biased region" description="Low complexity" evidence="1">
    <location>
        <begin position="351"/>
        <end position="362"/>
    </location>
</feature>
<gene>
    <name evidence="4" type="ORF">K466DRAFT_600886</name>
</gene>
<feature type="region of interest" description="Disordered" evidence="1">
    <location>
        <begin position="126"/>
        <end position="151"/>
    </location>
</feature>
<feature type="compositionally biased region" description="Acidic residues" evidence="1">
    <location>
        <begin position="336"/>
        <end position="345"/>
    </location>
</feature>
<feature type="compositionally biased region" description="Low complexity" evidence="1">
    <location>
        <begin position="238"/>
        <end position="250"/>
    </location>
</feature>
<feature type="compositionally biased region" description="Low complexity" evidence="1">
    <location>
        <begin position="643"/>
        <end position="653"/>
    </location>
</feature>
<feature type="region of interest" description="Disordered" evidence="1">
    <location>
        <begin position="286"/>
        <end position="400"/>
    </location>
</feature>
<evidence type="ECO:0000259" key="3">
    <source>
        <dbReference type="Pfam" id="PF08550"/>
    </source>
</evidence>
<accession>A0A5C3P7W8</accession>
<feature type="compositionally biased region" description="Low complexity" evidence="1">
    <location>
        <begin position="711"/>
        <end position="745"/>
    </location>
</feature>
<evidence type="ECO:0000256" key="1">
    <source>
        <dbReference type="SAM" id="MobiDB-lite"/>
    </source>
</evidence>
<feature type="compositionally biased region" description="Basic and acidic residues" evidence="1">
    <location>
        <begin position="616"/>
        <end position="627"/>
    </location>
</feature>
<keyword evidence="2" id="KW-0732">Signal</keyword>
<feature type="compositionally biased region" description="Pro residues" evidence="1">
    <location>
        <begin position="915"/>
        <end position="925"/>
    </location>
</feature>
<dbReference type="STRING" id="1314778.A0A5C3P7W8"/>
<feature type="compositionally biased region" description="Low complexity" evidence="1">
    <location>
        <begin position="584"/>
        <end position="597"/>
    </location>
</feature>
<feature type="region of interest" description="Disordered" evidence="1">
    <location>
        <begin position="536"/>
        <end position="1027"/>
    </location>
</feature>
<feature type="chain" id="PRO_5022733219" description="Nitrogen regulatory protein areA GATA-like domain-containing protein" evidence="2">
    <location>
        <begin position="24"/>
        <end position="1059"/>
    </location>
</feature>
<dbReference type="PANTHER" id="PTHR28051:SF1">
    <property type="entry name" value="PROTEIN MTL1-RELATED"/>
    <property type="match status" value="1"/>
</dbReference>
<keyword evidence="5" id="KW-1185">Reference proteome</keyword>
<feature type="compositionally biased region" description="Acidic residues" evidence="1">
    <location>
        <begin position="304"/>
        <end position="321"/>
    </location>
</feature>
<evidence type="ECO:0000313" key="4">
    <source>
        <dbReference type="EMBL" id="TFK85765.1"/>
    </source>
</evidence>
<name>A0A5C3P7W8_9APHY</name>
<dbReference type="InParanoid" id="A0A5C3P7W8"/>
<dbReference type="EMBL" id="ML211234">
    <property type="protein sequence ID" value="TFK85765.1"/>
    <property type="molecule type" value="Genomic_DNA"/>
</dbReference>
<dbReference type="GO" id="GO:0005773">
    <property type="term" value="C:vacuole"/>
    <property type="evidence" value="ECO:0007669"/>
    <property type="project" value="GOC"/>
</dbReference>
<feature type="signal peptide" evidence="2">
    <location>
        <begin position="1"/>
        <end position="23"/>
    </location>
</feature>
<sequence length="1059" mass="113946">MSMPVPATLTSYLPVLLVSVTHNAVPDDSSFYTQPEGQVDYLSHNWREEDVWRSWRSMTRQKNAIANGMRLENASWRTWWKQRNGLKTISPETLNWLKDSDVTWLYGPLHIGHDWTDYSQHKVPKLHRKTSHDELPSYKSNSSPSPAPKKPILKRRSISQLLSLPASPFFHHDDSDDEEEDCHGDGTHSPARPPLVHTKSDTHISMRGRPFRKDSPPRIIAEDSAVSHHEPTRPGLPTTASSEASGSTGSDQDLSGSSSHGPDGPAKKKHISFNTFVEQCIAIEKPKLKRSPTGPTRGGRMFDAYDDGYDSETGYDGEYDEPASVYYYNDHAVGSDSEEDDDDDVLEMRTASSRSRSNSASSMRKPSLPTPLSPEATGSRPRPPMVRRSSTDRERVTIAPIAPTLLKSTGVGNELGTLPEGRTYESPQDVDLVYVPTASYSSPGTPSMGSNEDVYHHRESYFSVGTGASYPRSPLPRSPAPGSSPRIPSVGMPSEPGASSMRRTSSGTFFPTQHIIDSPMQIDDLPIEDAYDYFGGPDLGEDFSDDRPHIARRHRRRDVRDDDRGGEIMRYAEGGAASVTTGRSSSWRASPSPSESPKTPDTDMPVVVVNEVNGAVEERQERSRESSPSRSSAGYRIPEQQASSAYGSSSIPSTPAVPVPRVNPTHAHGHVAASPSPNSLSSSAPSTGVCADSELLSPSDGMPTRGRTPHSPSVSGSTTTGSSSYRSSDSRSGSRGRSSTRTSSFSDREGSRSHSRGRGANSPIGSISPTGSTIGIVNGGAYASGRCRERERGDRDARGGRGSRRSEEERGRERTGRRLGDSLSPPSIVSSPSRRSGSDDDGGLYQPYSPVLTESILEKSGRIPSPPSSVSGSSTETASVSTVGPSVAQQQAQQGQQEHAERSRSAVHAPAAKTPMPPFPIPSPIPEEIEEEEEQRSRHPTPANSPVAAFRMPVPPAQKAEPISSPISASHEPPASASRTSSNGSVEASTADSGVASPSPESPTRTPGSRHPTRAQRVSFDGMQEQAGTLVNRAAEIVQSARGFLGSIWNPNPPAASSP</sequence>
<feature type="compositionally biased region" description="Low complexity" evidence="1">
    <location>
        <begin position="606"/>
        <end position="615"/>
    </location>
</feature>
<feature type="compositionally biased region" description="Basic and acidic residues" evidence="1">
    <location>
        <begin position="786"/>
        <end position="820"/>
    </location>
</feature>
<feature type="compositionally biased region" description="Low complexity" evidence="1">
    <location>
        <begin position="672"/>
        <end position="686"/>
    </location>
</feature>
<feature type="compositionally biased region" description="Low complexity" evidence="1">
    <location>
        <begin position="821"/>
        <end position="835"/>
    </location>
</feature>
<evidence type="ECO:0000313" key="5">
    <source>
        <dbReference type="Proteomes" id="UP000308197"/>
    </source>
</evidence>